<dbReference type="CDD" id="cd16664">
    <property type="entry name" value="RING-Ubox_PUB"/>
    <property type="match status" value="1"/>
</dbReference>
<comment type="catalytic activity">
    <reaction evidence="1">
        <text>S-ubiquitinyl-[E2 ubiquitin-conjugating enzyme]-L-cysteine + [acceptor protein]-L-lysine = [E2 ubiquitin-conjugating enzyme]-L-cysteine + N(6)-ubiquitinyl-[acceptor protein]-L-lysine.</text>
        <dbReference type="EC" id="2.3.2.27"/>
    </reaction>
</comment>
<dbReference type="PANTHER" id="PTHR35549:SF1">
    <property type="entry name" value="OS04G0584500 PROTEIN"/>
    <property type="match status" value="1"/>
</dbReference>
<evidence type="ECO:0000313" key="7">
    <source>
        <dbReference type="EMBL" id="PRQ35494.1"/>
    </source>
</evidence>
<dbReference type="Gene3D" id="3.30.40.10">
    <property type="entry name" value="Zinc/RING finger domain, C3HC4 (zinc finger)"/>
    <property type="match status" value="1"/>
</dbReference>
<feature type="compositionally biased region" description="Acidic residues" evidence="5">
    <location>
        <begin position="188"/>
        <end position="199"/>
    </location>
</feature>
<dbReference type="GO" id="GO:0016874">
    <property type="term" value="F:ligase activity"/>
    <property type="evidence" value="ECO:0007669"/>
    <property type="project" value="UniProtKB-KW"/>
</dbReference>
<organism evidence="7 8">
    <name type="scientific">Rosa chinensis</name>
    <name type="common">China rose</name>
    <dbReference type="NCBI Taxonomy" id="74649"/>
    <lineage>
        <taxon>Eukaryota</taxon>
        <taxon>Viridiplantae</taxon>
        <taxon>Streptophyta</taxon>
        <taxon>Embryophyta</taxon>
        <taxon>Tracheophyta</taxon>
        <taxon>Spermatophyta</taxon>
        <taxon>Magnoliopsida</taxon>
        <taxon>eudicotyledons</taxon>
        <taxon>Gunneridae</taxon>
        <taxon>Pentapetalae</taxon>
        <taxon>rosids</taxon>
        <taxon>fabids</taxon>
        <taxon>Rosales</taxon>
        <taxon>Rosaceae</taxon>
        <taxon>Rosoideae</taxon>
        <taxon>Rosoideae incertae sedis</taxon>
        <taxon>Rosa</taxon>
    </lineage>
</organism>
<dbReference type="InterPro" id="IPR011989">
    <property type="entry name" value="ARM-like"/>
</dbReference>
<evidence type="ECO:0000313" key="8">
    <source>
        <dbReference type="Proteomes" id="UP000238479"/>
    </source>
</evidence>
<dbReference type="UniPathway" id="UPA00143"/>
<keyword evidence="7" id="KW-0436">Ligase</keyword>
<dbReference type="PANTHER" id="PTHR35549">
    <property type="entry name" value="OS04G0584500 PROTEIN"/>
    <property type="match status" value="1"/>
</dbReference>
<dbReference type="EMBL" id="PDCK01000043">
    <property type="protein sequence ID" value="PRQ35494.1"/>
    <property type="molecule type" value="Genomic_DNA"/>
</dbReference>
<name>A0A2P6QMT3_ROSCH</name>
<reference evidence="7 8" key="1">
    <citation type="journal article" date="2018" name="Nat. Genet.">
        <title>The Rosa genome provides new insights in the design of modern roses.</title>
        <authorList>
            <person name="Bendahmane M."/>
        </authorList>
    </citation>
    <scope>NUCLEOTIDE SEQUENCE [LARGE SCALE GENOMIC DNA]</scope>
    <source>
        <strain evidence="8">cv. Old Blush</strain>
    </source>
</reference>
<dbReference type="OMA" id="IPQDFIC"/>
<dbReference type="InterPro" id="IPR045210">
    <property type="entry name" value="RING-Ubox_PUB"/>
</dbReference>
<dbReference type="Proteomes" id="UP000238479">
    <property type="component" value="Chromosome 5"/>
</dbReference>
<dbReference type="GO" id="GO:0061630">
    <property type="term" value="F:ubiquitin protein ligase activity"/>
    <property type="evidence" value="ECO:0007669"/>
    <property type="project" value="UniProtKB-EC"/>
</dbReference>
<sequence>MRFLVTVKRALISPHMASSLEDLLAEDGFKGKKLWARSRTCLRTETMPHHLSPDQPKRHSVSGDIIRTGRRRSDVNLNGTKGDVPTGDDIRGDLLRRDEVGGGSKKEVRKSRLGGLGSTSGWEARSLNSNLAERGNASVWEARSLKSNLSDRGHASVWKARSVKSNSSDRGHTSVWEAGSSKSNLSEDQPETEIVEVEDEEYKDIYSNELYRSEGRNGKYSTGSMEKEGFDERLRKLNEEDRRHSNSSTNHVSGRVSFSEVNRKSRKQRASSHERLKRGSSISKTSEYSRSQKRDKVLHPASKPALDEIAIKAMVSILSGYIKRFIKEEEFRIALRNNCMSSLNFNDQEEEHAESKVIINLEEAMETIAMAAEESANEKDLRRASLQLSVITGLTSDDLKDGFTSGVSNCRLSACAHLYLSVVYKILKKDRVSAKHLLQVFCDSPFTARTILLPELWDYLFLPHLSHLKVWYDQEADSLADAHNGPRKLKLLGKVYNDILDSGTYQFAVYYKDWLTEGIESPSIPSIHIPSLSLRQVQPGGSHGHSSEIASPGGPQSMVSKKLYDAVFGRASKTELYEVEDDGEIESFEDCMRTPDGSVVVEQKRPYSGEAAQYGYRDIEEDSTQTVLEDEFLVENGLSMAPEQQWSCFGDIDPPESDLNDQFGEISRENTETSKMLHQPAPKEKELTPKGITKSISTVSNSSQASITSSIINLHGSYVEEGIDLSSIPQDFLCPLSGELFEDPVTLETGQTFERSAIRAWFDEGNRTCPVTGKALESLAVPLTNLILKRVICSWKSEHSRQLLAYASHVVGTSGRVGSKHYDETIIFVLEQLLTCFSKKERTANARHLISLGCLQFLLQRFEVGKEEEKSRVAALFACCIKADADCRNLIASSINKQCLVELLQGKEVNIRTNAVLLMTELICLKRWDILTFGKKDVSLFLTGLQNEGMVNTMAILHEHIQSSLPNQRPLAAVLLFYLDILVSIKPQEYSIHRSEAVDALAECLDCSLTDVNVRENCCKALLILGMHFSISGKLLSEKWITEEANPNGNGEVNSVDNEDGSLASDTYPLDDEENLTEYWLRYLTITLLGYGKKSILEVLSKCLWSEHSDLVRMCLITAEWLSRALTSLSDSEFQLLAFSSLIPPLKENLKNSEHVEHKILASMSLLNFSKISGRPLRH</sequence>
<dbReference type="InterPro" id="IPR013083">
    <property type="entry name" value="Znf_RING/FYVE/PHD"/>
</dbReference>
<dbReference type="Pfam" id="PF04564">
    <property type="entry name" value="U-box"/>
    <property type="match status" value="1"/>
</dbReference>
<feature type="compositionally biased region" description="Polar residues" evidence="5">
    <location>
        <begin position="280"/>
        <end position="289"/>
    </location>
</feature>
<dbReference type="EC" id="2.3.2.27" evidence="3"/>
<dbReference type="SUPFAM" id="SSF57850">
    <property type="entry name" value="RING/U-box"/>
    <property type="match status" value="1"/>
</dbReference>
<evidence type="ECO:0000256" key="2">
    <source>
        <dbReference type="ARBA" id="ARBA00004906"/>
    </source>
</evidence>
<feature type="compositionally biased region" description="Basic residues" evidence="5">
    <location>
        <begin position="264"/>
        <end position="278"/>
    </location>
</feature>
<dbReference type="InterPro" id="IPR003613">
    <property type="entry name" value="Ubox_domain"/>
</dbReference>
<dbReference type="InterPro" id="IPR055566">
    <property type="entry name" value="ARM_LIN"/>
</dbReference>
<feature type="region of interest" description="Disordered" evidence="5">
    <location>
        <begin position="151"/>
        <end position="199"/>
    </location>
</feature>
<dbReference type="STRING" id="74649.A0A2P6QMT3"/>
<feature type="domain" description="U-box" evidence="6">
    <location>
        <begin position="727"/>
        <end position="802"/>
    </location>
</feature>
<dbReference type="InterPro" id="IPR016024">
    <property type="entry name" value="ARM-type_fold"/>
</dbReference>
<evidence type="ECO:0000259" key="6">
    <source>
        <dbReference type="PROSITE" id="PS51698"/>
    </source>
</evidence>
<accession>A0A2P6QMT3</accession>
<dbReference type="PROSITE" id="PS51698">
    <property type="entry name" value="U_BOX"/>
    <property type="match status" value="1"/>
</dbReference>
<evidence type="ECO:0000256" key="5">
    <source>
        <dbReference type="SAM" id="MobiDB-lite"/>
    </source>
</evidence>
<comment type="pathway">
    <text evidence="2">Protein modification; protein ubiquitination.</text>
</comment>
<dbReference type="AlphaFoldDB" id="A0A2P6QMT3"/>
<keyword evidence="7" id="KW-0012">Acyltransferase</keyword>
<protein>
    <recommendedName>
        <fullName evidence="3">RING-type E3 ubiquitin transferase</fullName>
        <ecNumber evidence="3">2.3.2.27</ecNumber>
    </recommendedName>
</protein>
<keyword evidence="8" id="KW-1185">Reference proteome</keyword>
<feature type="region of interest" description="Disordered" evidence="5">
    <location>
        <begin position="239"/>
        <end position="300"/>
    </location>
</feature>
<evidence type="ECO:0000256" key="1">
    <source>
        <dbReference type="ARBA" id="ARBA00000900"/>
    </source>
</evidence>
<dbReference type="SUPFAM" id="SSF48371">
    <property type="entry name" value="ARM repeat"/>
    <property type="match status" value="1"/>
</dbReference>
<dbReference type="Pfam" id="PF23628">
    <property type="entry name" value="ARM_LIN_C"/>
    <property type="match status" value="1"/>
</dbReference>
<dbReference type="InterPro" id="IPR056512">
    <property type="entry name" value="LIN_N"/>
</dbReference>
<gene>
    <name evidence="7" type="ORF">RchiOBHm_Chr5g0080651</name>
</gene>
<dbReference type="Gramene" id="PRQ35494">
    <property type="protein sequence ID" value="PRQ35494"/>
    <property type="gene ID" value="RchiOBHm_Chr5g0080651"/>
</dbReference>
<dbReference type="GO" id="GO:0016567">
    <property type="term" value="P:protein ubiquitination"/>
    <property type="evidence" value="ECO:0007669"/>
    <property type="project" value="UniProtKB-UniPathway"/>
</dbReference>
<dbReference type="SMART" id="SM00504">
    <property type="entry name" value="Ubox"/>
    <property type="match status" value="1"/>
</dbReference>
<dbReference type="Pfam" id="PF23568">
    <property type="entry name" value="ARM_LIN"/>
    <property type="match status" value="1"/>
</dbReference>
<proteinExistence type="predicted"/>
<feature type="region of interest" description="Disordered" evidence="5">
    <location>
        <begin position="73"/>
        <end position="123"/>
    </location>
</feature>
<keyword evidence="4 7" id="KW-0808">Transferase</keyword>
<evidence type="ECO:0000256" key="3">
    <source>
        <dbReference type="ARBA" id="ARBA00012483"/>
    </source>
</evidence>
<feature type="compositionally biased region" description="Basic and acidic residues" evidence="5">
    <location>
        <begin position="88"/>
        <end position="106"/>
    </location>
</feature>
<dbReference type="Gene3D" id="1.25.10.10">
    <property type="entry name" value="Leucine-rich Repeat Variant"/>
    <property type="match status" value="1"/>
</dbReference>
<evidence type="ECO:0000256" key="4">
    <source>
        <dbReference type="ARBA" id="ARBA00022679"/>
    </source>
</evidence>
<comment type="caution">
    <text evidence="7">The sequence shown here is derived from an EMBL/GenBank/DDBJ whole genome shotgun (WGS) entry which is preliminary data.</text>
</comment>